<name>A0A1S8S9D4_CLOBE</name>
<evidence type="ECO:0000313" key="2">
    <source>
        <dbReference type="EMBL" id="OOM62196.1"/>
    </source>
</evidence>
<dbReference type="RefSeq" id="WP_077838531.1">
    <property type="nucleotide sequence ID" value="NZ_JABTAE010000001.1"/>
</dbReference>
<dbReference type="InterPro" id="IPR041352">
    <property type="entry name" value="Mtd_N"/>
</dbReference>
<evidence type="ECO:0000313" key="3">
    <source>
        <dbReference type="Proteomes" id="UP000190973"/>
    </source>
</evidence>
<sequence length="292" mass="29206">MGQAIQLKRGNSANLASLSLVAGEPAFVLDTGKLYIGTGTDKVLINPDQGTVASADKWTTPRTITVNGDATGSVQIDGGSNVILTITETASGVTAGTYPKVTVNAKGEVTAGATLTTSDIPTLTLSKISDAGTAASKSVGTASGNIPVLDSNGKLDTNILPALALTSTNVVASQTAMLALTAEPGDLAVRTDLNKTFILKAAGASTLANWQELLTPTDSVTSVAGKTGAVTLTSSDVGLGNVTNESKATMFANPTFTGTVTLPTPSSGDNSTKGATTAFVNNAIAIIDGGIF</sequence>
<protein>
    <recommendedName>
        <fullName evidence="1">Major tropism determinant N-terminal domain-containing protein</fullName>
    </recommendedName>
</protein>
<feature type="domain" description="Major tropism determinant N-terminal" evidence="1">
    <location>
        <begin position="5"/>
        <end position="41"/>
    </location>
</feature>
<gene>
    <name evidence="2" type="ORF">CLBCK_18990</name>
</gene>
<dbReference type="AlphaFoldDB" id="A0A1S8S9D4"/>
<dbReference type="Pfam" id="PF18454">
    <property type="entry name" value="Mtd_N"/>
    <property type="match status" value="1"/>
</dbReference>
<reference evidence="2 3" key="1">
    <citation type="submission" date="2016-05" db="EMBL/GenBank/DDBJ databases">
        <title>Microbial solvent formation.</title>
        <authorList>
            <person name="Poehlein A."/>
            <person name="Montoya Solano J.D."/>
            <person name="Flitsch S."/>
            <person name="Krabben P."/>
            <person name="Duerre P."/>
            <person name="Daniel R."/>
        </authorList>
    </citation>
    <scope>NUCLEOTIDE SEQUENCE [LARGE SCALE GENOMIC DNA]</scope>
    <source>
        <strain evidence="2 3">DSM 53</strain>
    </source>
</reference>
<organism evidence="2 3">
    <name type="scientific">Clostridium beijerinckii</name>
    <name type="common">Clostridium MP</name>
    <dbReference type="NCBI Taxonomy" id="1520"/>
    <lineage>
        <taxon>Bacteria</taxon>
        <taxon>Bacillati</taxon>
        <taxon>Bacillota</taxon>
        <taxon>Clostridia</taxon>
        <taxon>Eubacteriales</taxon>
        <taxon>Clostridiaceae</taxon>
        <taxon>Clostridium</taxon>
    </lineage>
</organism>
<accession>A0A1S8S9D4</accession>
<dbReference type="EMBL" id="LZZI01000026">
    <property type="protein sequence ID" value="OOM62196.1"/>
    <property type="molecule type" value="Genomic_DNA"/>
</dbReference>
<dbReference type="Proteomes" id="UP000190973">
    <property type="component" value="Unassembled WGS sequence"/>
</dbReference>
<comment type="caution">
    <text evidence="2">The sequence shown here is derived from an EMBL/GenBank/DDBJ whole genome shotgun (WGS) entry which is preliminary data.</text>
</comment>
<evidence type="ECO:0000259" key="1">
    <source>
        <dbReference type="Pfam" id="PF18454"/>
    </source>
</evidence>
<proteinExistence type="predicted"/>